<feature type="transmembrane region" description="Helical" evidence="5">
    <location>
        <begin position="56"/>
        <end position="75"/>
    </location>
</feature>
<evidence type="ECO:0000256" key="5">
    <source>
        <dbReference type="SAM" id="Phobius"/>
    </source>
</evidence>
<dbReference type="GO" id="GO:0032259">
    <property type="term" value="P:methylation"/>
    <property type="evidence" value="ECO:0007669"/>
    <property type="project" value="UniProtKB-KW"/>
</dbReference>
<evidence type="ECO:0000256" key="3">
    <source>
        <dbReference type="ARBA" id="ARBA00022989"/>
    </source>
</evidence>
<dbReference type="GO" id="GO:0012505">
    <property type="term" value="C:endomembrane system"/>
    <property type="evidence" value="ECO:0007669"/>
    <property type="project" value="UniProtKB-SubCell"/>
</dbReference>
<gene>
    <name evidence="6" type="ORF">FVO59_14555</name>
</gene>
<comment type="subcellular location">
    <subcellularLocation>
        <location evidence="1">Endomembrane system</location>
        <topology evidence="1">Multi-pass membrane protein</topology>
    </subcellularLocation>
</comment>
<dbReference type="InterPro" id="IPR007318">
    <property type="entry name" value="Phopholipid_MeTrfase"/>
</dbReference>
<dbReference type="GO" id="GO:0008168">
    <property type="term" value="F:methyltransferase activity"/>
    <property type="evidence" value="ECO:0007669"/>
    <property type="project" value="UniProtKB-KW"/>
</dbReference>
<feature type="transmembrane region" description="Helical" evidence="5">
    <location>
        <begin position="221"/>
        <end position="245"/>
    </location>
</feature>
<dbReference type="AlphaFoldDB" id="A0A7D7WGJ4"/>
<dbReference type="Pfam" id="PF04191">
    <property type="entry name" value="PEMT"/>
    <property type="match status" value="1"/>
</dbReference>
<protein>
    <submittedName>
        <fullName evidence="6">Isoprenylcysteine carboxylmethyltransferase family protein</fullName>
    </submittedName>
</protein>
<organism evidence="6 7">
    <name type="scientific">Microbacterium esteraromaticum</name>
    <dbReference type="NCBI Taxonomy" id="57043"/>
    <lineage>
        <taxon>Bacteria</taxon>
        <taxon>Bacillati</taxon>
        <taxon>Actinomycetota</taxon>
        <taxon>Actinomycetes</taxon>
        <taxon>Micrococcales</taxon>
        <taxon>Microbacteriaceae</taxon>
        <taxon>Microbacterium</taxon>
    </lineage>
</organism>
<keyword evidence="6" id="KW-0489">Methyltransferase</keyword>
<evidence type="ECO:0000313" key="6">
    <source>
        <dbReference type="EMBL" id="QMU98797.1"/>
    </source>
</evidence>
<sequence length="304" mass="31921">MQATAGALWWVGVATVSAVREATLGGLPVMLVALLDIPLFVVMSALAAFGLRWCAAAAASWTVLVTASMAIYATVTGLAGWGALAMVAASIGSLGALLLVTLDRIPSEWLLVGPFRARVASSASPRAHLRRTAAQIVVFWGGALVVVPAAIAALEMRWGLHLAMPMGVRAAGAVLLVAASALGIRSATVMAGTGDGTPLPSATAARLVVTGPYRHIRNPMAVAGIAQGVAVGMLCGSWLVILYALCGSLVWNDLIRPWEEKDLAARFGAEYERYRERVSCWVPRRPRAVARRREAAPSYTDPDV</sequence>
<keyword evidence="2 5" id="KW-0812">Transmembrane</keyword>
<evidence type="ECO:0000256" key="2">
    <source>
        <dbReference type="ARBA" id="ARBA00022692"/>
    </source>
</evidence>
<accession>A0A7D7WGJ4</accession>
<dbReference type="Gene3D" id="1.20.120.1630">
    <property type="match status" value="1"/>
</dbReference>
<evidence type="ECO:0000313" key="7">
    <source>
        <dbReference type="Proteomes" id="UP000515708"/>
    </source>
</evidence>
<feature type="transmembrane region" description="Helical" evidence="5">
    <location>
        <begin position="136"/>
        <end position="154"/>
    </location>
</feature>
<dbReference type="Proteomes" id="UP000515708">
    <property type="component" value="Chromosome"/>
</dbReference>
<evidence type="ECO:0000256" key="4">
    <source>
        <dbReference type="ARBA" id="ARBA00023136"/>
    </source>
</evidence>
<keyword evidence="4 5" id="KW-0472">Membrane</keyword>
<evidence type="ECO:0000256" key="1">
    <source>
        <dbReference type="ARBA" id="ARBA00004127"/>
    </source>
</evidence>
<feature type="transmembrane region" description="Helical" evidence="5">
    <location>
        <begin position="166"/>
        <end position="184"/>
    </location>
</feature>
<feature type="transmembrane region" description="Helical" evidence="5">
    <location>
        <begin position="81"/>
        <end position="102"/>
    </location>
</feature>
<keyword evidence="3 5" id="KW-1133">Transmembrane helix</keyword>
<dbReference type="EMBL" id="CP043732">
    <property type="protein sequence ID" value="QMU98797.1"/>
    <property type="molecule type" value="Genomic_DNA"/>
</dbReference>
<keyword evidence="6" id="KW-0808">Transferase</keyword>
<reference evidence="6 7" key="1">
    <citation type="journal article" date="2020" name="Front. Microbiol.">
        <title>Design of Bacterial Strain-Specific qPCR Assays Using NGS Data and Publicly Available Resources and Its Application to Track Biocontrol Strains.</title>
        <authorList>
            <person name="Hernandez I."/>
            <person name="Sant C."/>
            <person name="Martinez R."/>
            <person name="Fernandez C."/>
        </authorList>
    </citation>
    <scope>NUCLEOTIDE SEQUENCE [LARGE SCALE GENOMIC DNA]</scope>
    <source>
        <strain evidence="6 7">B24</strain>
    </source>
</reference>
<name>A0A7D7WGJ4_9MICO</name>
<feature type="transmembrane region" description="Helical" evidence="5">
    <location>
        <begin position="28"/>
        <end position="49"/>
    </location>
</feature>
<proteinExistence type="predicted"/>